<dbReference type="Proteomes" id="UP000480684">
    <property type="component" value="Unassembled WGS sequence"/>
</dbReference>
<reference evidence="1 2" key="1">
    <citation type="submission" date="2020-02" db="EMBL/GenBank/DDBJ databases">
        <authorList>
            <person name="Dziuba M."/>
            <person name="Kuznetsov B."/>
            <person name="Mardanov A."/>
            <person name="Ravin N."/>
            <person name="Grouzdev D."/>
        </authorList>
    </citation>
    <scope>NUCLEOTIDE SEQUENCE [LARGE SCALE GENOMIC DNA]</scope>
    <source>
        <strain evidence="1 2">SpK</strain>
    </source>
</reference>
<dbReference type="EMBL" id="JAAIYP010000042">
    <property type="protein sequence ID" value="NFV81538.1"/>
    <property type="molecule type" value="Genomic_DNA"/>
</dbReference>
<dbReference type="InterPro" id="IPR029044">
    <property type="entry name" value="Nucleotide-diphossugar_trans"/>
</dbReference>
<dbReference type="GO" id="GO:0005829">
    <property type="term" value="C:cytosol"/>
    <property type="evidence" value="ECO:0007669"/>
    <property type="project" value="TreeGrafter"/>
</dbReference>
<dbReference type="RefSeq" id="WP_163681695.1">
    <property type="nucleotide sequence ID" value="NZ_JAAIYP010000042.1"/>
</dbReference>
<comment type="caution">
    <text evidence="1">The sequence shown here is derived from an EMBL/GenBank/DDBJ whole genome shotgun (WGS) entry which is preliminary data.</text>
</comment>
<dbReference type="Pfam" id="PF02348">
    <property type="entry name" value="CTP_transf_3"/>
    <property type="match status" value="1"/>
</dbReference>
<dbReference type="SUPFAM" id="SSF53448">
    <property type="entry name" value="Nucleotide-diphospho-sugar transferases"/>
    <property type="match status" value="1"/>
</dbReference>
<sequence length="236" mass="25785">MTSPIVGILQARMGSSRLPGKVLMPLAGAPMLQRLLERLRRSRRLDRLVVATSGQPADDAVAALCRELGVECFRGSEDDVLSRFLAVAAMTDARLIVRLTGDNPFVDGGLLDSLVDEFLSSATPLDYANNIDGSGYPYGLSLEIITRAALDSAAASTDPLDREHVTRFVRLGTGYNSTVLRARAAFAHDRLTVDTPEDYRNARELFERLYAERPDFSFDALMRDAVVSPRPTPAEG</sequence>
<dbReference type="AlphaFoldDB" id="A0A7C9QVF4"/>
<accession>A0A7C9QVF4</accession>
<proteinExistence type="predicted"/>
<evidence type="ECO:0000313" key="1">
    <source>
        <dbReference type="EMBL" id="NFV81538.1"/>
    </source>
</evidence>
<dbReference type="Gene3D" id="3.90.550.10">
    <property type="entry name" value="Spore Coat Polysaccharide Biosynthesis Protein SpsA, Chain A"/>
    <property type="match status" value="1"/>
</dbReference>
<gene>
    <name evidence="1" type="ORF">G4223_15620</name>
</gene>
<keyword evidence="1" id="KW-0808">Transferase</keyword>
<keyword evidence="2" id="KW-1185">Reference proteome</keyword>
<dbReference type="PANTHER" id="PTHR42866:SF1">
    <property type="entry name" value="SPORE COAT POLYSACCHARIDE BIOSYNTHESIS PROTEIN SPSF"/>
    <property type="match status" value="1"/>
</dbReference>
<dbReference type="GO" id="GO:0016740">
    <property type="term" value="F:transferase activity"/>
    <property type="evidence" value="ECO:0007669"/>
    <property type="project" value="UniProtKB-KW"/>
</dbReference>
<dbReference type="PANTHER" id="PTHR42866">
    <property type="entry name" value="3-DEOXY-MANNO-OCTULOSONATE CYTIDYLYLTRANSFERASE"/>
    <property type="match status" value="1"/>
</dbReference>
<organism evidence="1 2">
    <name type="scientific">Magnetospirillum aberrantis SpK</name>
    <dbReference type="NCBI Taxonomy" id="908842"/>
    <lineage>
        <taxon>Bacteria</taxon>
        <taxon>Pseudomonadati</taxon>
        <taxon>Pseudomonadota</taxon>
        <taxon>Alphaproteobacteria</taxon>
        <taxon>Rhodospirillales</taxon>
        <taxon>Rhodospirillaceae</taxon>
        <taxon>Magnetospirillum</taxon>
    </lineage>
</organism>
<name>A0A7C9QVF4_9PROT</name>
<protein>
    <submittedName>
        <fullName evidence="1">NTP transferase domain-containing protein</fullName>
    </submittedName>
</protein>
<evidence type="ECO:0000313" key="2">
    <source>
        <dbReference type="Proteomes" id="UP000480684"/>
    </source>
</evidence>
<dbReference type="InterPro" id="IPR003329">
    <property type="entry name" value="Cytidylyl_trans"/>
</dbReference>